<dbReference type="GeneID" id="84591685"/>
<reference evidence="1" key="1">
    <citation type="submission" date="2025-02" db="EMBL/GenBank/DDBJ databases">
        <authorList>
            <consortium name="NCBI Genome Project"/>
        </authorList>
    </citation>
    <scope>NUCLEOTIDE SEQUENCE</scope>
</reference>
<proteinExistence type="predicted"/>
<sequence>MASHYSHFISKRATRRQSLALFWMFNVVAHTKIPFSGERAQLLPRQQLQWMQEPPDKPVNHPQIMTIQRANSGVSRIHRSYSNTAHQNLVGISSDNHQTTRWQREITPH</sequence>
<gene>
    <name evidence="1" type="ORF">An08g05600</name>
</gene>
<name>A0AAJ8E1K9_ASPNG</name>
<dbReference type="VEuPathDB" id="FungiDB:An08g05600"/>
<evidence type="ECO:0008006" key="2">
    <source>
        <dbReference type="Google" id="ProtNLM"/>
    </source>
</evidence>
<dbReference type="AlphaFoldDB" id="A0AAJ8E1K9"/>
<dbReference type="KEGG" id="ang:An08g05600"/>
<accession>A0AAJ8E1K9</accession>
<protein>
    <recommendedName>
        <fullName evidence="2">Secreted protein</fullName>
    </recommendedName>
</protein>
<evidence type="ECO:0000313" key="1">
    <source>
        <dbReference type="RefSeq" id="XP_059604053.1"/>
    </source>
</evidence>
<organism evidence="1">
    <name type="scientific">Aspergillus niger</name>
    <dbReference type="NCBI Taxonomy" id="5061"/>
    <lineage>
        <taxon>Eukaryota</taxon>
        <taxon>Fungi</taxon>
        <taxon>Dikarya</taxon>
        <taxon>Ascomycota</taxon>
        <taxon>Pezizomycotina</taxon>
        <taxon>Eurotiomycetes</taxon>
        <taxon>Eurotiomycetidae</taxon>
        <taxon>Eurotiales</taxon>
        <taxon>Aspergillaceae</taxon>
        <taxon>Aspergillus</taxon>
        <taxon>Aspergillus subgen. Circumdati</taxon>
    </lineage>
</organism>
<reference evidence="1" key="2">
    <citation type="submission" date="2025-08" db="UniProtKB">
        <authorList>
            <consortium name="RefSeq"/>
        </authorList>
    </citation>
    <scope>IDENTIFICATION</scope>
</reference>
<dbReference type="RefSeq" id="XP_059604053.1">
    <property type="nucleotide sequence ID" value="XM_059749075.1"/>
</dbReference>